<dbReference type="RefSeq" id="WP_013506022.1">
    <property type="nucleotide sequence ID" value="NC_014836.1"/>
</dbReference>
<feature type="domain" description="Metallo-beta-lactamase" evidence="10">
    <location>
        <begin position="14"/>
        <end position="218"/>
    </location>
</feature>
<evidence type="ECO:0000256" key="3">
    <source>
        <dbReference type="ARBA" id="ARBA00011048"/>
    </source>
</evidence>
<dbReference type="InterPro" id="IPR036188">
    <property type="entry name" value="FAD/NAD-bd_sf"/>
</dbReference>
<evidence type="ECO:0000313" key="11">
    <source>
        <dbReference type="EMBL" id="ADU66141.1"/>
    </source>
</evidence>
<keyword evidence="8" id="KW-0408">Iron</keyword>
<dbReference type="Pfam" id="PF07992">
    <property type="entry name" value="Pyr_redox_2"/>
    <property type="match status" value="1"/>
</dbReference>
<evidence type="ECO:0000256" key="5">
    <source>
        <dbReference type="ARBA" id="ARBA00022643"/>
    </source>
</evidence>
<dbReference type="InterPro" id="IPR036866">
    <property type="entry name" value="RibonucZ/Hydroxyglut_hydro"/>
</dbReference>
<sequence>MQQHSIDTPYIAGEVHCYSMETDGEIILFDSGPPTPAAQRYFQEHMDLERLRHVIITHCHIDHYGLASWLQENSPAQIWLPYRDSLKITRHGEWLDGLGDLLGSLGFSPAYVKQFRDSMDEGTIFPRVPEEYRILEESDLPARLGFEVLPCPGHSQSDLVYVGSDWAVTGDTLLQGIFQSPLLDVDLESGGRFHNYHAYSETIGKLATLRGKEIYPGHRTRISGVDDTILFYVSKLLERARRLLPLMDRPSVVAIIEELFGSTLKDPFHKYLKASEVVFMQDFLQEPEPLRRALENSGLLEPVAAEFASLFESSGPAPKASQCLTETDTAEDILFTPVQIGTMEIPNRICMPAMHMNMCRNYQVTDALVAFYSERAKGGAGLICVGYATVDELSGNPGNIGAHDDRYVEGLRRLALAIQEHGARSAVQINHAGRYNHSMLLGGKKPVAPSPVASRLTGETPRELSAQEIQDIVGRFASSAARIREAGFDAVEILAGTGYLISEFLSPLTNQRQDEYGGSLENRMRFGLEVVRAVKEATGNAYPVMVRLNGNDFMPGGIGRRDLQTFALALEAVGVDAICVNVGWHEAQVPQIITKVPRGAFAYLAREIRTLVGIPVIASHRINDPATARRLLGQGMCDMVAMGRALIADPWLPRKAATGREREIIHCVACGQGCFDNLFKMKSVECLCNPEAGHELETMLEPAETPRRVLVAGGGPAGMSAALAAGRRGHRVLLCEKGSRLGGQLLLAGAPPGREEFVQLAKDLAHQLSRQRVEVHLNREVDEELLKAQRPDVLIVATGAQPVLPKIAGAEKPHVVQAWDVLCGKAQAGRRVVIIGGGAVGIETALLLAESGTLSGEELKFLLAHRAEEPVELLRMATRGEKDITIVEATDKLGRNFGKTTRWTMLQDLQRFGIRTLTQTNVEQIEEASVRVSGSSGSQLLAADTVVLAVGSRSVRGLQTLASQQHIACHVVGDAHEPAMVIDAVHQGFAAGRKV</sequence>
<evidence type="ECO:0000256" key="4">
    <source>
        <dbReference type="ARBA" id="ARBA00022630"/>
    </source>
</evidence>
<dbReference type="EMBL" id="CP002432">
    <property type="protein sequence ID" value="ADU66141.1"/>
    <property type="molecule type" value="Genomic_DNA"/>
</dbReference>
<dbReference type="AlphaFoldDB" id="E6W6A5"/>
<dbReference type="PANTHER" id="PTHR42917">
    <property type="entry name" value="2,4-DIENOYL-COA REDUCTASE"/>
    <property type="match status" value="1"/>
</dbReference>
<dbReference type="PRINTS" id="PR00469">
    <property type="entry name" value="PNDRDTASEII"/>
</dbReference>
<dbReference type="STRING" id="653733.Selin_1406"/>
<keyword evidence="9" id="KW-0411">Iron-sulfur</keyword>
<dbReference type="SUPFAM" id="SSF56281">
    <property type="entry name" value="Metallo-hydrolase/oxidoreductase"/>
    <property type="match status" value="1"/>
</dbReference>
<accession>E6W6A5</accession>
<comment type="similarity">
    <text evidence="3">In the N-terminal section; belongs to the NADH:flavin oxidoreductase/NADH oxidase family.</text>
</comment>
<dbReference type="SUPFAM" id="SSF51395">
    <property type="entry name" value="FMN-linked oxidoreductases"/>
    <property type="match status" value="1"/>
</dbReference>
<dbReference type="CDD" id="cd02803">
    <property type="entry name" value="OYE_like_FMN_family"/>
    <property type="match status" value="1"/>
</dbReference>
<dbReference type="eggNOG" id="COG0446">
    <property type="taxonomic scope" value="Bacteria"/>
</dbReference>
<organism evidence="11 12">
    <name type="scientific">Desulfurispirillum indicum (strain ATCC BAA-1389 / DSM 22839 / S5)</name>
    <dbReference type="NCBI Taxonomy" id="653733"/>
    <lineage>
        <taxon>Bacteria</taxon>
        <taxon>Pseudomonadati</taxon>
        <taxon>Chrysiogenota</taxon>
        <taxon>Chrysiogenia</taxon>
        <taxon>Chrysiogenales</taxon>
        <taxon>Chrysiogenaceae</taxon>
        <taxon>Desulfurispirillum</taxon>
    </lineage>
</organism>
<keyword evidence="12" id="KW-1185">Reference proteome</keyword>
<dbReference type="PRINTS" id="PR00368">
    <property type="entry name" value="FADPNR"/>
</dbReference>
<dbReference type="InParanoid" id="E6W6A5"/>
<evidence type="ECO:0000256" key="9">
    <source>
        <dbReference type="ARBA" id="ARBA00023014"/>
    </source>
</evidence>
<dbReference type="Gene3D" id="3.40.50.720">
    <property type="entry name" value="NAD(P)-binding Rossmann-like Domain"/>
    <property type="match status" value="1"/>
</dbReference>
<reference evidence="11 12" key="1">
    <citation type="submission" date="2010-12" db="EMBL/GenBank/DDBJ databases">
        <title>Complete sequence of Desulfurispirillum indicum S5.</title>
        <authorList>
            <consortium name="US DOE Joint Genome Institute"/>
            <person name="Lucas S."/>
            <person name="Copeland A."/>
            <person name="Lapidus A."/>
            <person name="Cheng J.-F."/>
            <person name="Goodwin L."/>
            <person name="Pitluck S."/>
            <person name="Chertkov O."/>
            <person name="Held B."/>
            <person name="Detter J.C."/>
            <person name="Han C."/>
            <person name="Tapia R."/>
            <person name="Land M."/>
            <person name="Hauser L."/>
            <person name="Kyrpides N."/>
            <person name="Ivanova N."/>
            <person name="Mikhailova N."/>
            <person name="Haggblom M."/>
            <person name="Rauschenbach I."/>
            <person name="Bini E."/>
            <person name="Woyke T."/>
        </authorList>
    </citation>
    <scope>NUCLEOTIDE SEQUENCE [LARGE SCALE GENOMIC DNA]</scope>
    <source>
        <strain evidence="12">ATCC BAA-1389 / DSM 22839 / S5</strain>
    </source>
</reference>
<name>E6W6A5_DESIS</name>
<proteinExistence type="inferred from homology"/>
<evidence type="ECO:0000256" key="7">
    <source>
        <dbReference type="ARBA" id="ARBA00023002"/>
    </source>
</evidence>
<keyword evidence="7" id="KW-0560">Oxidoreductase</keyword>
<evidence type="ECO:0000259" key="10">
    <source>
        <dbReference type="SMART" id="SM00849"/>
    </source>
</evidence>
<dbReference type="KEGG" id="din:Selin_1406"/>
<dbReference type="GO" id="GO:0051536">
    <property type="term" value="F:iron-sulfur cluster binding"/>
    <property type="evidence" value="ECO:0007669"/>
    <property type="project" value="UniProtKB-KW"/>
</dbReference>
<dbReference type="SMART" id="SM00849">
    <property type="entry name" value="Lactamase_B"/>
    <property type="match status" value="1"/>
</dbReference>
<dbReference type="Gene3D" id="3.60.15.10">
    <property type="entry name" value="Ribonuclease Z/Hydroxyacylglutathione hydrolase-like"/>
    <property type="match status" value="1"/>
</dbReference>
<protein>
    <submittedName>
        <fullName evidence="11">NADH:flavin oxidoreductase/NADH oxidase</fullName>
    </submittedName>
</protein>
<dbReference type="Gene3D" id="3.20.20.70">
    <property type="entry name" value="Aldolase class I"/>
    <property type="match status" value="1"/>
</dbReference>
<dbReference type="Pfam" id="PF00753">
    <property type="entry name" value="Lactamase_B"/>
    <property type="match status" value="1"/>
</dbReference>
<evidence type="ECO:0000256" key="1">
    <source>
        <dbReference type="ARBA" id="ARBA00001917"/>
    </source>
</evidence>
<evidence type="ECO:0000256" key="8">
    <source>
        <dbReference type="ARBA" id="ARBA00023004"/>
    </source>
</evidence>
<evidence type="ECO:0000256" key="2">
    <source>
        <dbReference type="ARBA" id="ARBA00001966"/>
    </source>
</evidence>
<dbReference type="InterPro" id="IPR001279">
    <property type="entry name" value="Metallo-B-lactamas"/>
</dbReference>
<dbReference type="Gene3D" id="3.50.50.60">
    <property type="entry name" value="FAD/NAD(P)-binding domain"/>
    <property type="match status" value="1"/>
</dbReference>
<dbReference type="PANTHER" id="PTHR42917:SF2">
    <property type="entry name" value="2,4-DIENOYL-COA REDUCTASE [(2E)-ENOYL-COA-PRODUCING]"/>
    <property type="match status" value="1"/>
</dbReference>
<dbReference type="OrthoDB" id="9772736at2"/>
<dbReference type="SUPFAM" id="SSF51905">
    <property type="entry name" value="FAD/NAD(P)-binding domain"/>
    <property type="match status" value="1"/>
</dbReference>
<gene>
    <name evidence="11" type="ordered locus">Selin_1406</name>
</gene>
<dbReference type="GO" id="GO:0046872">
    <property type="term" value="F:metal ion binding"/>
    <property type="evidence" value="ECO:0007669"/>
    <property type="project" value="UniProtKB-KW"/>
</dbReference>
<dbReference type="GO" id="GO:0010181">
    <property type="term" value="F:FMN binding"/>
    <property type="evidence" value="ECO:0007669"/>
    <property type="project" value="InterPro"/>
</dbReference>
<dbReference type="InterPro" id="IPR013785">
    <property type="entry name" value="Aldolase_TIM"/>
</dbReference>
<dbReference type="eggNOG" id="COG0491">
    <property type="taxonomic scope" value="Bacteria"/>
</dbReference>
<evidence type="ECO:0000313" key="12">
    <source>
        <dbReference type="Proteomes" id="UP000002572"/>
    </source>
</evidence>
<dbReference type="InterPro" id="IPR001155">
    <property type="entry name" value="OxRdtase_FMN_N"/>
</dbReference>
<dbReference type="FunCoup" id="E6W6A5">
    <property type="interactions" value="33"/>
</dbReference>
<comment type="cofactor">
    <cofactor evidence="2">
        <name>[4Fe-4S] cluster</name>
        <dbReference type="ChEBI" id="CHEBI:49883"/>
    </cofactor>
</comment>
<dbReference type="InterPro" id="IPR051793">
    <property type="entry name" value="NADH:flavin_oxidoreductase"/>
</dbReference>
<keyword evidence="4" id="KW-0285">Flavoprotein</keyword>
<dbReference type="eggNOG" id="COG1902">
    <property type="taxonomic scope" value="Bacteria"/>
</dbReference>
<dbReference type="HOGENOM" id="CLU_012153_1_2_0"/>
<comment type="cofactor">
    <cofactor evidence="1">
        <name>FMN</name>
        <dbReference type="ChEBI" id="CHEBI:58210"/>
    </cofactor>
</comment>
<dbReference type="Proteomes" id="UP000002572">
    <property type="component" value="Chromosome"/>
</dbReference>
<keyword evidence="5" id="KW-0288">FMN</keyword>
<dbReference type="InterPro" id="IPR023753">
    <property type="entry name" value="FAD/NAD-binding_dom"/>
</dbReference>
<dbReference type="Pfam" id="PF00724">
    <property type="entry name" value="Oxidored_FMN"/>
    <property type="match status" value="1"/>
</dbReference>
<dbReference type="GO" id="GO:0016491">
    <property type="term" value="F:oxidoreductase activity"/>
    <property type="evidence" value="ECO:0007669"/>
    <property type="project" value="UniProtKB-KW"/>
</dbReference>
<evidence type="ECO:0000256" key="6">
    <source>
        <dbReference type="ARBA" id="ARBA00022723"/>
    </source>
</evidence>
<keyword evidence="6" id="KW-0479">Metal-binding</keyword>